<dbReference type="GO" id="GO:0043565">
    <property type="term" value="F:sequence-specific DNA binding"/>
    <property type="evidence" value="ECO:0007669"/>
    <property type="project" value="InterPro"/>
</dbReference>
<proteinExistence type="predicted"/>
<keyword evidence="4 5" id="KW-0539">Nucleus</keyword>
<dbReference type="EMBL" id="UYWY01020446">
    <property type="protein sequence ID" value="VDM41601.1"/>
    <property type="molecule type" value="Genomic_DNA"/>
</dbReference>
<evidence type="ECO:0000259" key="6">
    <source>
        <dbReference type="PROSITE" id="PS50809"/>
    </source>
</evidence>
<gene>
    <name evidence="7" type="ORF">TCNE_LOCUS10280</name>
</gene>
<dbReference type="SUPFAM" id="SSF82927">
    <property type="entry name" value="Cysteine-rich DNA binding domain, (DM domain)"/>
    <property type="match status" value="1"/>
</dbReference>
<organism evidence="8 9">
    <name type="scientific">Toxocara canis</name>
    <name type="common">Canine roundworm</name>
    <dbReference type="NCBI Taxonomy" id="6265"/>
    <lineage>
        <taxon>Eukaryota</taxon>
        <taxon>Metazoa</taxon>
        <taxon>Ecdysozoa</taxon>
        <taxon>Nematoda</taxon>
        <taxon>Chromadorea</taxon>
        <taxon>Rhabditida</taxon>
        <taxon>Spirurina</taxon>
        <taxon>Ascaridomorpha</taxon>
        <taxon>Ascaridoidea</taxon>
        <taxon>Toxocaridae</taxon>
        <taxon>Toxocara</taxon>
    </lineage>
</organism>
<dbReference type="InterPro" id="IPR001275">
    <property type="entry name" value="DM_DNA-bd"/>
</dbReference>
<dbReference type="WBParaSite" id="TCNE_0001028001-mRNA-1">
    <property type="protein sequence ID" value="TCNE_0001028001-mRNA-1"/>
    <property type="gene ID" value="TCNE_0001028001"/>
</dbReference>
<dbReference type="GO" id="GO:0046872">
    <property type="term" value="F:metal ion binding"/>
    <property type="evidence" value="ECO:0007669"/>
    <property type="project" value="UniProtKB-KW"/>
</dbReference>
<feature type="domain" description="DM" evidence="6">
    <location>
        <begin position="34"/>
        <end position="81"/>
    </location>
</feature>
<keyword evidence="8" id="KW-1185">Reference proteome</keyword>
<comment type="subcellular location">
    <subcellularLocation>
        <location evidence="5">Nucleus</location>
    </subcellularLocation>
</comment>
<keyword evidence="1 5" id="KW-0479">Metal-binding</keyword>
<dbReference type="GO" id="GO:0005634">
    <property type="term" value="C:nucleus"/>
    <property type="evidence" value="ECO:0007669"/>
    <property type="project" value="UniProtKB-SubCell"/>
</dbReference>
<evidence type="ECO:0000313" key="7">
    <source>
        <dbReference type="EMBL" id="VDM41601.1"/>
    </source>
</evidence>
<dbReference type="Proteomes" id="UP000050794">
    <property type="component" value="Unassembled WGS sequence"/>
</dbReference>
<protein>
    <submittedName>
        <fullName evidence="9">DM domain-containing protein</fullName>
    </submittedName>
</protein>
<sequence>MMRFDNFNTLAALNVAAANAAAADKIGNKRVYYCQRCLNHNRLEPRKNHKCECIYATCTCNKCILVEKRRVLNTQLHELEEIVDGGIQADIDEQFNPGGTRIKGANDNVLNNLSKEQIDCHEQRNSLNSSINGMENRLF</sequence>
<dbReference type="InterPro" id="IPR036407">
    <property type="entry name" value="DM_DNA-bd_sf"/>
</dbReference>
<dbReference type="GO" id="GO:0006355">
    <property type="term" value="P:regulation of DNA-templated transcription"/>
    <property type="evidence" value="ECO:0007669"/>
    <property type="project" value="InterPro"/>
</dbReference>
<dbReference type="SMART" id="SM00301">
    <property type="entry name" value="DM"/>
    <property type="match status" value="1"/>
</dbReference>
<name>A0A183UP60_TOXCA</name>
<evidence type="ECO:0000256" key="2">
    <source>
        <dbReference type="ARBA" id="ARBA00022833"/>
    </source>
</evidence>
<evidence type="ECO:0000256" key="1">
    <source>
        <dbReference type="ARBA" id="ARBA00022723"/>
    </source>
</evidence>
<dbReference type="PROSITE" id="PS50809">
    <property type="entry name" value="DM_2"/>
    <property type="match status" value="1"/>
</dbReference>
<reference evidence="7 8" key="2">
    <citation type="submission" date="2018-11" db="EMBL/GenBank/DDBJ databases">
        <authorList>
            <consortium name="Pathogen Informatics"/>
        </authorList>
    </citation>
    <scope>NUCLEOTIDE SEQUENCE [LARGE SCALE GENOMIC DNA]</scope>
</reference>
<feature type="DNA-binding region" description="DM" evidence="5">
    <location>
        <begin position="34"/>
        <end position="81"/>
    </location>
</feature>
<dbReference type="PROSITE" id="PS40000">
    <property type="entry name" value="DM_1"/>
    <property type="match status" value="1"/>
</dbReference>
<evidence type="ECO:0000256" key="3">
    <source>
        <dbReference type="ARBA" id="ARBA00023125"/>
    </source>
</evidence>
<dbReference type="Gene3D" id="4.10.1040.10">
    <property type="entry name" value="DM DNA-binding domain"/>
    <property type="match status" value="1"/>
</dbReference>
<evidence type="ECO:0000256" key="5">
    <source>
        <dbReference type="PROSITE-ProRule" id="PRU00070"/>
    </source>
</evidence>
<evidence type="ECO:0000313" key="8">
    <source>
        <dbReference type="Proteomes" id="UP000050794"/>
    </source>
</evidence>
<dbReference type="Pfam" id="PF00751">
    <property type="entry name" value="DM"/>
    <property type="match status" value="1"/>
</dbReference>
<keyword evidence="2 5" id="KW-0862">Zinc</keyword>
<evidence type="ECO:0000256" key="4">
    <source>
        <dbReference type="ARBA" id="ARBA00023242"/>
    </source>
</evidence>
<accession>A0A183UP60</accession>
<keyword evidence="3 5" id="KW-0238">DNA-binding</keyword>
<reference evidence="9" key="1">
    <citation type="submission" date="2016-06" db="UniProtKB">
        <authorList>
            <consortium name="WormBaseParasite"/>
        </authorList>
    </citation>
    <scope>IDENTIFICATION</scope>
</reference>
<evidence type="ECO:0000313" key="9">
    <source>
        <dbReference type="WBParaSite" id="TCNE_0001028001-mRNA-1"/>
    </source>
</evidence>
<dbReference type="AlphaFoldDB" id="A0A183UP60"/>